<dbReference type="GO" id="GO:0005829">
    <property type="term" value="C:cytosol"/>
    <property type="evidence" value="ECO:0007669"/>
    <property type="project" value="TreeGrafter"/>
</dbReference>
<organism evidence="3 4">
    <name type="scientific">Streptomyces malaysiense</name>
    <dbReference type="NCBI Taxonomy" id="1428626"/>
    <lineage>
        <taxon>Bacteria</taxon>
        <taxon>Bacillati</taxon>
        <taxon>Actinomycetota</taxon>
        <taxon>Actinomycetes</taxon>
        <taxon>Kitasatosporales</taxon>
        <taxon>Streptomycetaceae</taxon>
        <taxon>Streptomyces</taxon>
    </lineage>
</organism>
<comment type="caution">
    <text evidence="3">The sequence shown here is derived from an EMBL/GenBank/DDBJ whole genome shotgun (WGS) entry which is preliminary data.</text>
</comment>
<dbReference type="Proteomes" id="UP000034838">
    <property type="component" value="Unassembled WGS sequence"/>
</dbReference>
<gene>
    <name evidence="3" type="ORF">VT52_030810</name>
</gene>
<accession>A0A1J4PV53</accession>
<dbReference type="RefSeq" id="WP_046426123.1">
    <property type="nucleotide sequence ID" value="NZ_LBDA02000090.1"/>
</dbReference>
<feature type="region of interest" description="Disordered" evidence="1">
    <location>
        <begin position="1"/>
        <end position="21"/>
    </location>
</feature>
<dbReference type="PANTHER" id="PTHR38444:SF1">
    <property type="entry name" value="ENTEROBACTIN BIOSYNTHESIS PROTEIN YBDZ"/>
    <property type="match status" value="1"/>
</dbReference>
<dbReference type="EMBL" id="LBDA02000090">
    <property type="protein sequence ID" value="OIK23720.1"/>
    <property type="molecule type" value="Genomic_DNA"/>
</dbReference>
<evidence type="ECO:0000259" key="2">
    <source>
        <dbReference type="SMART" id="SM00923"/>
    </source>
</evidence>
<protein>
    <recommendedName>
        <fullName evidence="2">MbtH-like domain-containing protein</fullName>
    </recommendedName>
</protein>
<dbReference type="SMART" id="SM00923">
    <property type="entry name" value="MbtH"/>
    <property type="match status" value="1"/>
</dbReference>
<dbReference type="Pfam" id="PF03621">
    <property type="entry name" value="MbtH"/>
    <property type="match status" value="1"/>
</dbReference>
<proteinExistence type="predicted"/>
<evidence type="ECO:0000313" key="3">
    <source>
        <dbReference type="EMBL" id="OIK23720.1"/>
    </source>
</evidence>
<dbReference type="SUPFAM" id="SSF160582">
    <property type="entry name" value="MbtH-like"/>
    <property type="match status" value="1"/>
</dbReference>
<dbReference type="PANTHER" id="PTHR38444">
    <property type="entry name" value="ENTEROBACTIN BIOSYNTHESIS PROTEIN YBDZ"/>
    <property type="match status" value="1"/>
</dbReference>
<dbReference type="InterPro" id="IPR005153">
    <property type="entry name" value="MbtH-like_dom"/>
</dbReference>
<evidence type="ECO:0000256" key="1">
    <source>
        <dbReference type="SAM" id="MobiDB-lite"/>
    </source>
</evidence>
<dbReference type="InterPro" id="IPR038020">
    <property type="entry name" value="MbtH-like_sf"/>
</dbReference>
<dbReference type="OrthoDB" id="7584480at2"/>
<sequence>MTQPNSANGAGGDEARPGGEDVYLVVRNDEEQYSIWRADRELPAGWHREGREGSRQECLDHIDAVWTDMRPLSLRRRLAGADV</sequence>
<keyword evidence="4" id="KW-1185">Reference proteome</keyword>
<feature type="domain" description="MbtH-like" evidence="2">
    <location>
        <begin position="12"/>
        <end position="64"/>
    </location>
</feature>
<reference evidence="3" key="1">
    <citation type="submission" date="2016-10" db="EMBL/GenBank/DDBJ databases">
        <title>Genome sequence of Streptomyces malaysiense MUSC 136.</title>
        <authorList>
            <person name="Lee L.-H."/>
            <person name="Ser H.-L."/>
        </authorList>
    </citation>
    <scope>NUCLEOTIDE SEQUENCE [LARGE SCALE GENOMIC DNA]</scope>
    <source>
        <strain evidence="3">MUSC 136</strain>
    </source>
</reference>
<dbReference type="GO" id="GO:0019290">
    <property type="term" value="P:siderophore biosynthetic process"/>
    <property type="evidence" value="ECO:0007669"/>
    <property type="project" value="TreeGrafter"/>
</dbReference>
<name>A0A1J4PV53_9ACTN</name>
<evidence type="ECO:0000313" key="4">
    <source>
        <dbReference type="Proteomes" id="UP000034838"/>
    </source>
</evidence>
<dbReference type="Gene3D" id="3.90.820.10">
    <property type="entry name" value="Structural Genomics, Unknown Function 30-nov-00 1gh9 Mol_id"/>
    <property type="match status" value="1"/>
</dbReference>
<dbReference type="AlphaFoldDB" id="A0A1J4PV53"/>
<dbReference type="InterPro" id="IPR037407">
    <property type="entry name" value="MLP_fam"/>
</dbReference>